<protein>
    <recommendedName>
        <fullName evidence="5">tRNA (cytosine(38)-C(5))-methyltransferase</fullName>
        <ecNumber evidence="4">2.1.1.204</ecNumber>
    </recommendedName>
    <alternativeName>
        <fullName evidence="6">DNA (cytosine-5)-methyltransferase-like protein 2</fullName>
    </alternativeName>
</protein>
<evidence type="ECO:0000256" key="6">
    <source>
        <dbReference type="ARBA" id="ARBA00042810"/>
    </source>
</evidence>
<feature type="active site" evidence="7">
    <location>
        <position position="64"/>
    </location>
</feature>
<sequence>MHFAMKESGVPFSYIVAAEISTSANPVYKLNFPRACLLCRNIESFGVDEIDRISPDILLMSPPCQPYTRNGLKKDTKDKRSCALINLLELLPKLNGSLKYILVENVRGFETSNARQKLLDFLVDNHFNYQEFLLSPTQFGISNSRTRYYLIAKKKPLEFGFPITSSIITDLAKAGFPMDIGDSCFPISSILEVEDNFDSPSYKELLIPIERLAKQINVMDIVSKDDARSCCFTKSYSIYMEGTGSVYSPFPLNSSELDRIPKRENYSSEEQFFKALESLKLRVFSPKEISRLMCFPEEFRFPETHTLKQKYKLLGNSINVKVVAYLIRLMINEN</sequence>
<keyword evidence="2 7" id="KW-0808">Transferase</keyword>
<dbReference type="Gene3D" id="3.90.120.10">
    <property type="entry name" value="DNA Methylase, subunit A, domain 2"/>
    <property type="match status" value="1"/>
</dbReference>
<evidence type="ECO:0000256" key="3">
    <source>
        <dbReference type="ARBA" id="ARBA00022691"/>
    </source>
</evidence>
<name>A0A2H4V129_NILLU</name>
<evidence type="ECO:0000256" key="7">
    <source>
        <dbReference type="PROSITE-ProRule" id="PRU01016"/>
    </source>
</evidence>
<dbReference type="InterPro" id="IPR029063">
    <property type="entry name" value="SAM-dependent_MTases_sf"/>
</dbReference>
<dbReference type="InterPro" id="IPR031303">
    <property type="entry name" value="C5_meth_CS"/>
</dbReference>
<dbReference type="EC" id="2.1.1.204" evidence="4"/>
<dbReference type="Pfam" id="PF00145">
    <property type="entry name" value="DNA_methylase"/>
    <property type="match status" value="1"/>
</dbReference>
<dbReference type="PROSITE" id="PS00095">
    <property type="entry name" value="C5_MTASE_2"/>
    <property type="match status" value="1"/>
</dbReference>
<dbReference type="Gene3D" id="3.40.50.150">
    <property type="entry name" value="Vaccinia Virus protein VP39"/>
    <property type="match status" value="1"/>
</dbReference>
<dbReference type="GO" id="GO:0008168">
    <property type="term" value="F:methyltransferase activity"/>
    <property type="evidence" value="ECO:0007669"/>
    <property type="project" value="UniProtKB-KW"/>
</dbReference>
<proteinExistence type="evidence at transcript level"/>
<evidence type="ECO:0000256" key="4">
    <source>
        <dbReference type="ARBA" id="ARBA00039081"/>
    </source>
</evidence>
<dbReference type="OrthoDB" id="414133at2759"/>
<evidence type="ECO:0000256" key="1">
    <source>
        <dbReference type="ARBA" id="ARBA00022603"/>
    </source>
</evidence>
<evidence type="ECO:0000256" key="5">
    <source>
        <dbReference type="ARBA" id="ARBA00039681"/>
    </source>
</evidence>
<dbReference type="AlphaFoldDB" id="A0A2H4V129"/>
<dbReference type="InterPro" id="IPR001525">
    <property type="entry name" value="C5_MeTfrase"/>
</dbReference>
<dbReference type="GO" id="GO:0005634">
    <property type="term" value="C:nucleus"/>
    <property type="evidence" value="ECO:0007669"/>
    <property type="project" value="TreeGrafter"/>
</dbReference>
<organism evidence="8">
    <name type="scientific">Nilaparvata lugens</name>
    <name type="common">Brown planthopper</name>
    <dbReference type="NCBI Taxonomy" id="108931"/>
    <lineage>
        <taxon>Eukaryota</taxon>
        <taxon>Metazoa</taxon>
        <taxon>Ecdysozoa</taxon>
        <taxon>Arthropoda</taxon>
        <taxon>Hexapoda</taxon>
        <taxon>Insecta</taxon>
        <taxon>Pterygota</taxon>
        <taxon>Neoptera</taxon>
        <taxon>Paraneoptera</taxon>
        <taxon>Hemiptera</taxon>
        <taxon>Auchenorrhyncha</taxon>
        <taxon>Fulgoroidea</taxon>
        <taxon>Delphacidae</taxon>
        <taxon>Delphacinae</taxon>
        <taxon>Nilaparvata</taxon>
    </lineage>
</organism>
<dbReference type="InterPro" id="IPR050750">
    <property type="entry name" value="C5-MTase"/>
</dbReference>
<dbReference type="SUPFAM" id="SSF53335">
    <property type="entry name" value="S-adenosyl-L-methionine-dependent methyltransferases"/>
    <property type="match status" value="1"/>
</dbReference>
<evidence type="ECO:0000256" key="2">
    <source>
        <dbReference type="ARBA" id="ARBA00022679"/>
    </source>
</evidence>
<dbReference type="PANTHER" id="PTHR46098">
    <property type="entry name" value="TRNA (CYTOSINE(38)-C(5))-METHYLTRANSFERASE"/>
    <property type="match status" value="1"/>
</dbReference>
<dbReference type="GO" id="GO:0032259">
    <property type="term" value="P:methylation"/>
    <property type="evidence" value="ECO:0007669"/>
    <property type="project" value="UniProtKB-KW"/>
</dbReference>
<evidence type="ECO:0000313" key="8">
    <source>
        <dbReference type="EMBL" id="AUB13351.1"/>
    </source>
</evidence>
<comment type="similarity">
    <text evidence="7">Belongs to the class I-like SAM-binding methyltransferase superfamily. C5-methyltransferase family.</text>
</comment>
<keyword evidence="3 7" id="KW-0949">S-adenosyl-L-methionine</keyword>
<accession>A0A2H4V129</accession>
<keyword evidence="1 7" id="KW-0489">Methyltransferase</keyword>
<reference evidence="8" key="1">
    <citation type="submission" date="2017-01" db="EMBL/GenBank/DDBJ databases">
        <title>Insulin-like peptides and DNA methyltransferases are involved in the nutritional regulation of female reproduction in Nilaparvata lugens (Stal).</title>
        <authorList>
            <person name="Lu K."/>
        </authorList>
    </citation>
    <scope>NUCLEOTIDE SEQUENCE</scope>
</reference>
<dbReference type="PROSITE" id="PS51679">
    <property type="entry name" value="SAM_MT_C5"/>
    <property type="match status" value="1"/>
</dbReference>
<dbReference type="EMBL" id="KY439038">
    <property type="protein sequence ID" value="AUB13351.1"/>
    <property type="molecule type" value="mRNA"/>
</dbReference>
<dbReference type="PANTHER" id="PTHR46098:SF1">
    <property type="entry name" value="TRNA (CYTOSINE(38)-C(5))-METHYLTRANSFERASE"/>
    <property type="match status" value="1"/>
</dbReference>